<gene>
    <name evidence="7" type="ORF">GALL_68930</name>
</gene>
<evidence type="ECO:0000259" key="6">
    <source>
        <dbReference type="Pfam" id="PF01029"/>
    </source>
</evidence>
<comment type="caution">
    <text evidence="7">The sequence shown here is derived from an EMBL/GenBank/DDBJ whole genome shotgun (WGS) entry which is preliminary data.</text>
</comment>
<proteinExistence type="inferred from homology"/>
<name>A0A1J5T577_9ZZZZ</name>
<dbReference type="GO" id="GO:0003723">
    <property type="term" value="F:RNA binding"/>
    <property type="evidence" value="ECO:0007669"/>
    <property type="project" value="UniProtKB-KW"/>
</dbReference>
<dbReference type="SUPFAM" id="SSF48013">
    <property type="entry name" value="NusB-like"/>
    <property type="match status" value="1"/>
</dbReference>
<dbReference type="Gene3D" id="1.10.940.10">
    <property type="entry name" value="NusB-like"/>
    <property type="match status" value="1"/>
</dbReference>
<evidence type="ECO:0000256" key="4">
    <source>
        <dbReference type="ARBA" id="ARBA00023015"/>
    </source>
</evidence>
<keyword evidence="4" id="KW-0805">Transcription regulation</keyword>
<feature type="domain" description="NusB/RsmB/TIM44" evidence="6">
    <location>
        <begin position="15"/>
        <end position="139"/>
    </location>
</feature>
<dbReference type="NCBIfam" id="TIGR01951">
    <property type="entry name" value="nusB"/>
    <property type="match status" value="1"/>
</dbReference>
<dbReference type="InterPro" id="IPR035926">
    <property type="entry name" value="NusB-like_sf"/>
</dbReference>
<dbReference type="HAMAP" id="MF_00073">
    <property type="entry name" value="NusB"/>
    <property type="match status" value="1"/>
</dbReference>
<organism evidence="7">
    <name type="scientific">mine drainage metagenome</name>
    <dbReference type="NCBI Taxonomy" id="410659"/>
    <lineage>
        <taxon>unclassified sequences</taxon>
        <taxon>metagenomes</taxon>
        <taxon>ecological metagenomes</taxon>
    </lineage>
</organism>
<keyword evidence="3" id="KW-0694">RNA-binding</keyword>
<accession>A0A1J5T577</accession>
<comment type="similarity">
    <text evidence="1">Belongs to the NusB family.</text>
</comment>
<dbReference type="GO" id="GO:0031564">
    <property type="term" value="P:transcription antitermination"/>
    <property type="evidence" value="ECO:0007669"/>
    <property type="project" value="UniProtKB-KW"/>
</dbReference>
<evidence type="ECO:0000256" key="2">
    <source>
        <dbReference type="ARBA" id="ARBA00022814"/>
    </source>
</evidence>
<evidence type="ECO:0000313" key="7">
    <source>
        <dbReference type="EMBL" id="OIR11400.1"/>
    </source>
</evidence>
<protein>
    <recommendedName>
        <fullName evidence="6">NusB/RsmB/TIM44 domain-containing protein</fullName>
    </recommendedName>
</protein>
<reference evidence="7" key="1">
    <citation type="submission" date="2016-10" db="EMBL/GenBank/DDBJ databases">
        <title>Sequence of Gallionella enrichment culture.</title>
        <authorList>
            <person name="Poehlein A."/>
            <person name="Muehling M."/>
            <person name="Daniel R."/>
        </authorList>
    </citation>
    <scope>NUCLEOTIDE SEQUENCE</scope>
</reference>
<evidence type="ECO:0000256" key="5">
    <source>
        <dbReference type="ARBA" id="ARBA00023163"/>
    </source>
</evidence>
<evidence type="ECO:0000256" key="1">
    <source>
        <dbReference type="ARBA" id="ARBA00005952"/>
    </source>
</evidence>
<dbReference type="GO" id="GO:0006353">
    <property type="term" value="P:DNA-templated transcription termination"/>
    <property type="evidence" value="ECO:0007669"/>
    <property type="project" value="InterPro"/>
</dbReference>
<dbReference type="AlphaFoldDB" id="A0A1J5T577"/>
<dbReference type="Pfam" id="PF01029">
    <property type="entry name" value="NusB"/>
    <property type="match status" value="1"/>
</dbReference>
<evidence type="ECO:0000256" key="3">
    <source>
        <dbReference type="ARBA" id="ARBA00022884"/>
    </source>
</evidence>
<keyword evidence="5" id="KW-0804">Transcription</keyword>
<dbReference type="PANTHER" id="PTHR11078:SF3">
    <property type="entry name" value="ANTITERMINATION NUSB DOMAIN-CONTAINING PROTEIN"/>
    <property type="match status" value="1"/>
</dbReference>
<dbReference type="InterPro" id="IPR006027">
    <property type="entry name" value="NusB_RsmB_TIM44"/>
</dbReference>
<sequence length="150" mass="16592">MSDAKQNNPAKSLRHRARELAMQGVYEWRLSGKNATLIERGTRDEKSLGRYDTEFFGQLLKGAIAQHEALSALIAPHLDRKLDELSPVEYSVLLLGAYELAHHPEVPYRVVINEAVELAKTFGGSDGHKFVNGVLDKLAAQVRTAEVAAK</sequence>
<dbReference type="PANTHER" id="PTHR11078">
    <property type="entry name" value="N UTILIZATION SUBSTANCE PROTEIN B-RELATED"/>
    <property type="match status" value="1"/>
</dbReference>
<keyword evidence="2" id="KW-0889">Transcription antitermination</keyword>
<dbReference type="GO" id="GO:0005829">
    <property type="term" value="C:cytosol"/>
    <property type="evidence" value="ECO:0007669"/>
    <property type="project" value="TreeGrafter"/>
</dbReference>
<dbReference type="InterPro" id="IPR011605">
    <property type="entry name" value="NusB_fam"/>
</dbReference>
<dbReference type="EMBL" id="MLJW01000020">
    <property type="protein sequence ID" value="OIR11400.1"/>
    <property type="molecule type" value="Genomic_DNA"/>
</dbReference>